<dbReference type="Proteomes" id="UP000325081">
    <property type="component" value="Unassembled WGS sequence"/>
</dbReference>
<reference evidence="3" key="1">
    <citation type="journal article" date="2019" name="Curr. Biol.">
        <title>Genome Sequence of Striga asiatica Provides Insight into the Evolution of Plant Parasitism.</title>
        <authorList>
            <person name="Yoshida S."/>
            <person name="Kim S."/>
            <person name="Wafula E.K."/>
            <person name="Tanskanen J."/>
            <person name="Kim Y.M."/>
            <person name="Honaas L."/>
            <person name="Yang Z."/>
            <person name="Spallek T."/>
            <person name="Conn C.E."/>
            <person name="Ichihashi Y."/>
            <person name="Cheong K."/>
            <person name="Cui S."/>
            <person name="Der J.P."/>
            <person name="Gundlach H."/>
            <person name="Jiao Y."/>
            <person name="Hori C."/>
            <person name="Ishida J.K."/>
            <person name="Kasahara H."/>
            <person name="Kiba T."/>
            <person name="Kim M.S."/>
            <person name="Koo N."/>
            <person name="Laohavisit A."/>
            <person name="Lee Y.H."/>
            <person name="Lumba S."/>
            <person name="McCourt P."/>
            <person name="Mortimer J.C."/>
            <person name="Mutuku J.M."/>
            <person name="Nomura T."/>
            <person name="Sasaki-Sekimoto Y."/>
            <person name="Seto Y."/>
            <person name="Wang Y."/>
            <person name="Wakatake T."/>
            <person name="Sakakibara H."/>
            <person name="Demura T."/>
            <person name="Yamaguchi S."/>
            <person name="Yoneyama K."/>
            <person name="Manabe R.I."/>
            <person name="Nelson D.C."/>
            <person name="Schulman A.H."/>
            <person name="Timko M.P."/>
            <person name="dePamphilis C.W."/>
            <person name="Choi D."/>
            <person name="Shirasu K."/>
        </authorList>
    </citation>
    <scope>NUCLEOTIDE SEQUENCE [LARGE SCALE GENOMIC DNA]</scope>
    <source>
        <strain evidence="3">cv. UVA1</strain>
    </source>
</reference>
<evidence type="ECO:0000313" key="2">
    <source>
        <dbReference type="EMBL" id="GER47275.1"/>
    </source>
</evidence>
<comment type="caution">
    <text evidence="2">The sequence shown here is derived from an EMBL/GenBank/DDBJ whole genome shotgun (WGS) entry which is preliminary data.</text>
</comment>
<name>A0A5A7QPD7_STRAF</name>
<proteinExistence type="predicted"/>
<dbReference type="EMBL" id="BKCP01007815">
    <property type="protein sequence ID" value="GER47275.1"/>
    <property type="molecule type" value="Genomic_DNA"/>
</dbReference>
<evidence type="ECO:0000313" key="3">
    <source>
        <dbReference type="Proteomes" id="UP000325081"/>
    </source>
</evidence>
<evidence type="ECO:0000259" key="1">
    <source>
        <dbReference type="PROSITE" id="PS50835"/>
    </source>
</evidence>
<keyword evidence="3" id="KW-1185">Reference proteome</keyword>
<protein>
    <submittedName>
        <fullName evidence="2">His/Glu/Gln/Arg/opine family ABC transporter</fullName>
    </submittedName>
</protein>
<sequence>MKRSAHQGGRVSTNLSCKVGGINNSEIWIRWFTDSIESDPNTLTGNIQTLRKKLSVYPRRATDRARNRILYTQPHRPETASHDCHRKARTDPAIADGTIVNWQSVSPLQPPQIVDLEACKLREKTIEKEFLKLRTGKKLEIDKEEEKKMTRGILIDLLGTAGNRLMLFAVGVSLNPSSAREACRAISAWSWRHAMASYIIKRKTP</sequence>
<gene>
    <name evidence="2" type="ORF">STAS_24368</name>
</gene>
<dbReference type="PROSITE" id="PS50835">
    <property type="entry name" value="IG_LIKE"/>
    <property type="match status" value="1"/>
</dbReference>
<accession>A0A5A7QPD7</accession>
<dbReference type="AlphaFoldDB" id="A0A5A7QPD7"/>
<feature type="domain" description="Ig-like" evidence="1">
    <location>
        <begin position="1"/>
        <end position="84"/>
    </location>
</feature>
<organism evidence="2 3">
    <name type="scientific">Striga asiatica</name>
    <name type="common">Asiatic witchweed</name>
    <name type="synonym">Buchnera asiatica</name>
    <dbReference type="NCBI Taxonomy" id="4170"/>
    <lineage>
        <taxon>Eukaryota</taxon>
        <taxon>Viridiplantae</taxon>
        <taxon>Streptophyta</taxon>
        <taxon>Embryophyta</taxon>
        <taxon>Tracheophyta</taxon>
        <taxon>Spermatophyta</taxon>
        <taxon>Magnoliopsida</taxon>
        <taxon>eudicotyledons</taxon>
        <taxon>Gunneridae</taxon>
        <taxon>Pentapetalae</taxon>
        <taxon>asterids</taxon>
        <taxon>lamiids</taxon>
        <taxon>Lamiales</taxon>
        <taxon>Orobanchaceae</taxon>
        <taxon>Buchnereae</taxon>
        <taxon>Striga</taxon>
    </lineage>
</organism>
<dbReference type="InterPro" id="IPR007110">
    <property type="entry name" value="Ig-like_dom"/>
</dbReference>